<keyword evidence="10" id="KW-1185">Reference proteome</keyword>
<evidence type="ECO:0000256" key="5">
    <source>
        <dbReference type="ARBA" id="ARBA00022989"/>
    </source>
</evidence>
<feature type="domain" description="RCK C-terminal" evidence="8">
    <location>
        <begin position="298"/>
        <end position="384"/>
    </location>
</feature>
<protein>
    <submittedName>
        <fullName evidence="9">SLC13 family permease</fullName>
    </submittedName>
</protein>
<evidence type="ECO:0000256" key="1">
    <source>
        <dbReference type="ARBA" id="ARBA00004141"/>
    </source>
</evidence>
<evidence type="ECO:0000256" key="4">
    <source>
        <dbReference type="ARBA" id="ARBA00022737"/>
    </source>
</evidence>
<dbReference type="InterPro" id="IPR051679">
    <property type="entry name" value="DASS-Related_Transporters"/>
</dbReference>
<evidence type="ECO:0000256" key="6">
    <source>
        <dbReference type="ARBA" id="ARBA00023136"/>
    </source>
</evidence>
<dbReference type="Gene3D" id="3.30.70.1450">
    <property type="entry name" value="Regulator of K+ conductance, C-terminal domain"/>
    <property type="match status" value="2"/>
</dbReference>
<keyword evidence="2" id="KW-0813">Transport</keyword>
<feature type="transmembrane region" description="Helical" evidence="7">
    <location>
        <begin position="56"/>
        <end position="74"/>
    </location>
</feature>
<feature type="transmembrane region" description="Helical" evidence="7">
    <location>
        <begin position="134"/>
        <end position="152"/>
    </location>
</feature>
<dbReference type="GO" id="GO:0008324">
    <property type="term" value="F:monoatomic cation transmembrane transporter activity"/>
    <property type="evidence" value="ECO:0007669"/>
    <property type="project" value="InterPro"/>
</dbReference>
<keyword evidence="6 7" id="KW-0472">Membrane</keyword>
<feature type="transmembrane region" description="Helical" evidence="7">
    <location>
        <begin position="507"/>
        <end position="524"/>
    </location>
</feature>
<feature type="transmembrane region" description="Helical" evidence="7">
    <location>
        <begin position="172"/>
        <end position="194"/>
    </location>
</feature>
<feature type="transmembrane region" description="Helical" evidence="7">
    <location>
        <begin position="94"/>
        <end position="122"/>
    </location>
</feature>
<reference evidence="9 10" key="1">
    <citation type="submission" date="2020-04" db="EMBL/GenBank/DDBJ databases">
        <title>Enterovirga sp. isolate from soil.</title>
        <authorList>
            <person name="Chea S."/>
            <person name="Kim D.-U."/>
        </authorList>
    </citation>
    <scope>NUCLEOTIDE SEQUENCE [LARGE SCALE GENOMIC DNA]</scope>
    <source>
        <strain evidence="9 10">DB1703</strain>
    </source>
</reference>
<evidence type="ECO:0000256" key="3">
    <source>
        <dbReference type="ARBA" id="ARBA00022692"/>
    </source>
</evidence>
<sequence>MTTPQILAVLILAAMMGLFLWGRLRYDLVGALALLTALAAGIVKPKDAFSGFSDDIVIIVASALVVSAAVGRSGVMERLLRHIAPYARTTRTQIAVLVGSVTILSAIIKNIGALAMLIPVAFQIARRSGKSPSVFLMPMSFGALLGGIITLIGTSPNIIVSRVRGEMLGEPFTMFDFAPVGLGIAAAGVAFLVVGHRLLPADRRGAATLDEALNIKDYVTEAAVPQTSPLAGKTVSDLKNMAEGDVTVTAVVRNKTQSLSPLPDATLRSGDILLLEGEPDALERVVARADLELEAERRSVEVEDPSHEVGVAEAVIGPNSLLIGQSARRLAVHERFGLNILAVSRSNKRFTERLRDITLRSGDVLVLQGDLALVPERMRELGLLPLAERTLQLGSARRAWITVGILAVTVTLLAFSLVPVAVAFFGAAALLILFGALPIREAYDAIEWPILVMLATLIPVSDALRTTGTTDLFAGWLSHAASGLPPWGALALILVAAMAVTPFLNNAATVLVMAPIAAGFATGLGFKPDAFLMAVAIGAACDFLTPIGHQCNTLVMGPGGYKFGDYARLGLPLSLIVIVVGVPLILAVWPLT</sequence>
<feature type="transmembrane region" description="Helical" evidence="7">
    <location>
        <begin position="399"/>
        <end position="415"/>
    </location>
</feature>
<keyword evidence="5 7" id="KW-1133">Transmembrane helix</keyword>
<feature type="transmembrane region" description="Helical" evidence="7">
    <location>
        <begin position="5"/>
        <end position="22"/>
    </location>
</feature>
<dbReference type="InterPro" id="IPR036721">
    <property type="entry name" value="RCK_C_sf"/>
</dbReference>
<evidence type="ECO:0000256" key="7">
    <source>
        <dbReference type="SAM" id="Phobius"/>
    </source>
</evidence>
<accession>A0A849I0K5</accession>
<keyword evidence="3 7" id="KW-0812">Transmembrane</keyword>
<dbReference type="Proteomes" id="UP000564885">
    <property type="component" value="Unassembled WGS sequence"/>
</dbReference>
<comment type="subcellular location">
    <subcellularLocation>
        <location evidence="1">Membrane</location>
        <topology evidence="1">Multi-pass membrane protein</topology>
    </subcellularLocation>
</comment>
<keyword evidence="4" id="KW-0677">Repeat</keyword>
<dbReference type="PANTHER" id="PTHR43652:SF2">
    <property type="entry name" value="BASIC AMINO ACID ANTIPORTER YFCC-RELATED"/>
    <property type="match status" value="1"/>
</dbReference>
<dbReference type="PROSITE" id="PS51202">
    <property type="entry name" value="RCK_C"/>
    <property type="match status" value="2"/>
</dbReference>
<dbReference type="InterPro" id="IPR006037">
    <property type="entry name" value="RCK_C"/>
</dbReference>
<feature type="domain" description="RCK C-terminal" evidence="8">
    <location>
        <begin position="206"/>
        <end position="291"/>
    </location>
</feature>
<comment type="caution">
    <text evidence="9">The sequence shown here is derived from an EMBL/GenBank/DDBJ whole genome shotgun (WGS) entry which is preliminary data.</text>
</comment>
<dbReference type="Pfam" id="PF02080">
    <property type="entry name" value="TrkA_C"/>
    <property type="match status" value="2"/>
</dbReference>
<feature type="transmembrane region" description="Helical" evidence="7">
    <location>
        <begin position="484"/>
        <end position="500"/>
    </location>
</feature>
<dbReference type="PANTHER" id="PTHR43652">
    <property type="entry name" value="BASIC AMINO ACID ANTIPORTER YFCC-RELATED"/>
    <property type="match status" value="1"/>
</dbReference>
<evidence type="ECO:0000256" key="2">
    <source>
        <dbReference type="ARBA" id="ARBA00022448"/>
    </source>
</evidence>
<dbReference type="AlphaFoldDB" id="A0A849I0K5"/>
<dbReference type="RefSeq" id="WP_171216603.1">
    <property type="nucleotide sequence ID" value="NZ_JABEPP010000001.1"/>
</dbReference>
<gene>
    <name evidence="9" type="ORF">HJG44_01680</name>
</gene>
<name>A0A849I0K5_9HYPH</name>
<evidence type="ECO:0000259" key="8">
    <source>
        <dbReference type="PROSITE" id="PS51202"/>
    </source>
</evidence>
<evidence type="ECO:0000313" key="10">
    <source>
        <dbReference type="Proteomes" id="UP000564885"/>
    </source>
</evidence>
<feature type="transmembrane region" description="Helical" evidence="7">
    <location>
        <begin position="28"/>
        <end position="44"/>
    </location>
</feature>
<dbReference type="EMBL" id="JABEPP010000001">
    <property type="protein sequence ID" value="NNM71104.1"/>
    <property type="molecule type" value="Genomic_DNA"/>
</dbReference>
<organism evidence="9 10">
    <name type="scientific">Enterovirga aerilata</name>
    <dbReference type="NCBI Taxonomy" id="2730920"/>
    <lineage>
        <taxon>Bacteria</taxon>
        <taxon>Pseudomonadati</taxon>
        <taxon>Pseudomonadota</taxon>
        <taxon>Alphaproteobacteria</taxon>
        <taxon>Hyphomicrobiales</taxon>
        <taxon>Methylobacteriaceae</taxon>
        <taxon>Enterovirga</taxon>
    </lineage>
</organism>
<dbReference type="GO" id="GO:0006813">
    <property type="term" value="P:potassium ion transport"/>
    <property type="evidence" value="ECO:0007669"/>
    <property type="project" value="InterPro"/>
</dbReference>
<proteinExistence type="predicted"/>
<dbReference type="SUPFAM" id="SSF116726">
    <property type="entry name" value="TrkA C-terminal domain-like"/>
    <property type="match status" value="2"/>
</dbReference>
<dbReference type="InterPro" id="IPR004680">
    <property type="entry name" value="Cit_transptr-like_dom"/>
</dbReference>
<feature type="transmembrane region" description="Helical" evidence="7">
    <location>
        <begin position="569"/>
        <end position="589"/>
    </location>
</feature>
<dbReference type="Pfam" id="PF03600">
    <property type="entry name" value="CitMHS"/>
    <property type="match status" value="1"/>
</dbReference>
<dbReference type="GO" id="GO:0005886">
    <property type="term" value="C:plasma membrane"/>
    <property type="evidence" value="ECO:0007669"/>
    <property type="project" value="TreeGrafter"/>
</dbReference>
<feature type="transmembrane region" description="Helical" evidence="7">
    <location>
        <begin position="421"/>
        <end position="439"/>
    </location>
</feature>
<evidence type="ECO:0000313" key="9">
    <source>
        <dbReference type="EMBL" id="NNM71104.1"/>
    </source>
</evidence>